<dbReference type="Gene3D" id="3.30.70.2970">
    <property type="entry name" value="Protein of unknown function (DUF541), domain 2"/>
    <property type="match status" value="1"/>
</dbReference>
<sequence>MERDASATGPVVAVRGEVFYEVPPDIATFSVTASAFSKDRQEVLQELTDRVGSLREVLDAYADAISERATGGMSMNVVTKRDSEKVGGYRASVTTTVTVHDFTVLGDLMLRLGDHARTALSGPWWALRPGSPVHREARTAAVGDAVARAREYAEALGARVVGLIELSDIGLGGRPDAMPRAMTLAGHSQWEKETPQLDLEPQRQQVRTAVEARFLISEATVLSEPPA</sequence>
<accession>A0A8J3QPC4</accession>
<dbReference type="GO" id="GO:0006974">
    <property type="term" value="P:DNA damage response"/>
    <property type="evidence" value="ECO:0007669"/>
    <property type="project" value="TreeGrafter"/>
</dbReference>
<name>A0A8J3QPC4_9ACTN</name>
<dbReference type="AlphaFoldDB" id="A0A8J3QPC4"/>
<dbReference type="InterPro" id="IPR007497">
    <property type="entry name" value="SIMPL/DUF541"/>
</dbReference>
<keyword evidence="2" id="KW-1185">Reference proteome</keyword>
<evidence type="ECO:0000313" key="1">
    <source>
        <dbReference type="EMBL" id="GIH12711.1"/>
    </source>
</evidence>
<proteinExistence type="predicted"/>
<dbReference type="EMBL" id="BONZ01000009">
    <property type="protein sequence ID" value="GIH12711.1"/>
    <property type="molecule type" value="Genomic_DNA"/>
</dbReference>
<dbReference type="Gene3D" id="3.30.110.170">
    <property type="entry name" value="Protein of unknown function (DUF541), domain 1"/>
    <property type="match status" value="1"/>
</dbReference>
<gene>
    <name evidence="1" type="ORF">Raf01_08830</name>
</gene>
<evidence type="ECO:0000313" key="2">
    <source>
        <dbReference type="Proteomes" id="UP000642748"/>
    </source>
</evidence>
<protein>
    <recommendedName>
        <fullName evidence="3">SIMPL domain-containing protein</fullName>
    </recommendedName>
</protein>
<dbReference type="Pfam" id="PF04402">
    <property type="entry name" value="SIMPL"/>
    <property type="match status" value="1"/>
</dbReference>
<evidence type="ECO:0008006" key="3">
    <source>
        <dbReference type="Google" id="ProtNLM"/>
    </source>
</evidence>
<dbReference type="PANTHER" id="PTHR34387">
    <property type="entry name" value="SLR1258 PROTEIN"/>
    <property type="match status" value="1"/>
</dbReference>
<dbReference type="Proteomes" id="UP000642748">
    <property type="component" value="Unassembled WGS sequence"/>
</dbReference>
<dbReference type="InterPro" id="IPR052022">
    <property type="entry name" value="26kDa_periplasmic_antigen"/>
</dbReference>
<dbReference type="RefSeq" id="WP_203916417.1">
    <property type="nucleotide sequence ID" value="NZ_BONZ01000009.1"/>
</dbReference>
<reference evidence="1" key="1">
    <citation type="submission" date="2021-01" db="EMBL/GenBank/DDBJ databases">
        <title>Whole genome shotgun sequence of Rugosimonospora africana NBRC 104875.</title>
        <authorList>
            <person name="Komaki H."/>
            <person name="Tamura T."/>
        </authorList>
    </citation>
    <scope>NUCLEOTIDE SEQUENCE</scope>
    <source>
        <strain evidence="1">NBRC 104875</strain>
    </source>
</reference>
<comment type="caution">
    <text evidence="1">The sequence shown here is derived from an EMBL/GenBank/DDBJ whole genome shotgun (WGS) entry which is preliminary data.</text>
</comment>
<organism evidence="1 2">
    <name type="scientific">Rugosimonospora africana</name>
    <dbReference type="NCBI Taxonomy" id="556532"/>
    <lineage>
        <taxon>Bacteria</taxon>
        <taxon>Bacillati</taxon>
        <taxon>Actinomycetota</taxon>
        <taxon>Actinomycetes</taxon>
        <taxon>Micromonosporales</taxon>
        <taxon>Micromonosporaceae</taxon>
        <taxon>Rugosimonospora</taxon>
    </lineage>
</organism>
<dbReference type="PANTHER" id="PTHR34387:SF1">
    <property type="entry name" value="PERIPLASMIC IMMUNOGENIC PROTEIN"/>
    <property type="match status" value="1"/>
</dbReference>